<protein>
    <recommendedName>
        <fullName evidence="1">PIN domain-containing protein</fullName>
    </recommendedName>
</protein>
<name>A0A1V8M3T4_9GAMM</name>
<dbReference type="RefSeq" id="WP_080523590.1">
    <property type="nucleotide sequence ID" value="NZ_LPUF01000002.1"/>
</dbReference>
<comment type="caution">
    <text evidence="2">The sequence shown here is derived from an EMBL/GenBank/DDBJ whole genome shotgun (WGS) entry which is preliminary data.</text>
</comment>
<dbReference type="OrthoDB" id="597982at2"/>
<sequence>MGRLRTILAQQYIYLDTNIFIYALEGAEPWASLLSEVFTGLVQGECKAITSQLTLAECLVFPFKQHPELVAVYREALTPGDYLNIMPIDEDILIAAAKLRAETGIKLPDAIHASTALIHSCTCLLTNDVGFKSLSNLNVMLLSDWISAS</sequence>
<accession>A0A1V8M3T4</accession>
<evidence type="ECO:0000313" key="3">
    <source>
        <dbReference type="Proteomes" id="UP000191980"/>
    </source>
</evidence>
<gene>
    <name evidence="2" type="ORF">AU255_14030</name>
</gene>
<dbReference type="Pfam" id="PF01850">
    <property type="entry name" value="PIN"/>
    <property type="match status" value="1"/>
</dbReference>
<dbReference type="SUPFAM" id="SSF88723">
    <property type="entry name" value="PIN domain-like"/>
    <property type="match status" value="1"/>
</dbReference>
<dbReference type="EMBL" id="LPUF01000002">
    <property type="protein sequence ID" value="OQK16214.1"/>
    <property type="molecule type" value="Genomic_DNA"/>
</dbReference>
<evidence type="ECO:0000313" key="2">
    <source>
        <dbReference type="EMBL" id="OQK16214.1"/>
    </source>
</evidence>
<dbReference type="STRING" id="1420851.AU255_14030"/>
<dbReference type="Proteomes" id="UP000191980">
    <property type="component" value="Unassembled WGS sequence"/>
</dbReference>
<keyword evidence="3" id="KW-1185">Reference proteome</keyword>
<dbReference type="InterPro" id="IPR002716">
    <property type="entry name" value="PIN_dom"/>
</dbReference>
<dbReference type="InterPro" id="IPR029060">
    <property type="entry name" value="PIN-like_dom_sf"/>
</dbReference>
<organism evidence="2 3">
    <name type="scientific">Methyloprofundus sedimenti</name>
    <dbReference type="NCBI Taxonomy" id="1420851"/>
    <lineage>
        <taxon>Bacteria</taxon>
        <taxon>Pseudomonadati</taxon>
        <taxon>Pseudomonadota</taxon>
        <taxon>Gammaproteobacteria</taxon>
        <taxon>Methylococcales</taxon>
        <taxon>Methylococcaceae</taxon>
        <taxon>Methyloprofundus</taxon>
    </lineage>
</organism>
<evidence type="ECO:0000259" key="1">
    <source>
        <dbReference type="Pfam" id="PF01850"/>
    </source>
</evidence>
<proteinExistence type="predicted"/>
<reference evidence="2 3" key="1">
    <citation type="submission" date="2015-12" db="EMBL/GenBank/DDBJ databases">
        <authorList>
            <person name="Shamseldin A."/>
            <person name="Moawad H."/>
            <person name="Abd El-Rahim W.M."/>
            <person name="Sadowsky M.J."/>
        </authorList>
    </citation>
    <scope>NUCLEOTIDE SEQUENCE [LARGE SCALE GENOMIC DNA]</scope>
    <source>
        <strain evidence="2 3">WF1</strain>
    </source>
</reference>
<dbReference type="Gene3D" id="3.40.50.1010">
    <property type="entry name" value="5'-nuclease"/>
    <property type="match status" value="1"/>
</dbReference>
<feature type="domain" description="PIN" evidence="1">
    <location>
        <begin position="13"/>
        <end position="134"/>
    </location>
</feature>
<dbReference type="AlphaFoldDB" id="A0A1V8M3T4"/>